<protein>
    <recommendedName>
        <fullName evidence="4">DUF4352 domain-containing protein</fullName>
    </recommendedName>
</protein>
<name>A0ABW8RGX5_9BACI</name>
<keyword evidence="3" id="KW-1185">Reference proteome</keyword>
<keyword evidence="1" id="KW-1133">Transmembrane helix</keyword>
<reference evidence="2 3" key="1">
    <citation type="submission" date="2024-11" db="EMBL/GenBank/DDBJ databases">
        <authorList>
            <person name="Lucas J.A."/>
        </authorList>
    </citation>
    <scope>NUCLEOTIDE SEQUENCE [LARGE SCALE GENOMIC DNA]</scope>
    <source>
        <strain evidence="2 3">Z 5.4</strain>
    </source>
</reference>
<evidence type="ECO:0000313" key="3">
    <source>
        <dbReference type="Proteomes" id="UP001623041"/>
    </source>
</evidence>
<comment type="caution">
    <text evidence="2">The sequence shown here is derived from an EMBL/GenBank/DDBJ whole genome shotgun (WGS) entry which is preliminary data.</text>
</comment>
<evidence type="ECO:0000313" key="2">
    <source>
        <dbReference type="EMBL" id="MFK9092696.1"/>
    </source>
</evidence>
<evidence type="ECO:0000256" key="1">
    <source>
        <dbReference type="SAM" id="Phobius"/>
    </source>
</evidence>
<dbReference type="EMBL" id="JBJHQH010000010">
    <property type="protein sequence ID" value="MFK9092696.1"/>
    <property type="molecule type" value="Genomic_DNA"/>
</dbReference>
<dbReference type="RefSeq" id="WP_406581270.1">
    <property type="nucleotide sequence ID" value="NZ_JBJHQH010000010.1"/>
</dbReference>
<keyword evidence="1" id="KW-0812">Transmembrane</keyword>
<proteinExistence type="predicted"/>
<dbReference type="Proteomes" id="UP001623041">
    <property type="component" value="Unassembled WGS sequence"/>
</dbReference>
<evidence type="ECO:0008006" key="4">
    <source>
        <dbReference type="Google" id="ProtNLM"/>
    </source>
</evidence>
<sequence>MKLGWGNQKTIPEEYMKKAIFIFIIFLIGIGVGILANKEYEKFHPLSGLSGASISNENDKLNVSLLVSNPIKTFKGKVIQVEATVTNKSNEDLILGPKKCESVLEFAQYYGENKVVDSDDTCIQAEPIRLSGNASISDIVVLPYDEKAFKKYNSSKITVTVGDLTTEMKSFYKLPE</sequence>
<feature type="transmembrane region" description="Helical" evidence="1">
    <location>
        <begin position="20"/>
        <end position="37"/>
    </location>
</feature>
<gene>
    <name evidence="2" type="ORF">ACJEBI_14535</name>
</gene>
<organism evidence="2 3">
    <name type="scientific">Bacillus salipaludis</name>
    <dbReference type="NCBI Taxonomy" id="2547811"/>
    <lineage>
        <taxon>Bacteria</taxon>
        <taxon>Bacillati</taxon>
        <taxon>Bacillota</taxon>
        <taxon>Bacilli</taxon>
        <taxon>Bacillales</taxon>
        <taxon>Bacillaceae</taxon>
        <taxon>Bacillus</taxon>
    </lineage>
</organism>
<keyword evidence="1" id="KW-0472">Membrane</keyword>
<accession>A0ABW8RGX5</accession>